<dbReference type="SMART" id="SM00895">
    <property type="entry name" value="FCD"/>
    <property type="match status" value="1"/>
</dbReference>
<dbReference type="Gene3D" id="1.10.10.10">
    <property type="entry name" value="Winged helix-like DNA-binding domain superfamily/Winged helix DNA-binding domain"/>
    <property type="match status" value="1"/>
</dbReference>
<keyword evidence="2" id="KW-0238">DNA-binding</keyword>
<protein>
    <submittedName>
        <fullName evidence="5">GntR family transcriptional regulator</fullName>
    </submittedName>
</protein>
<proteinExistence type="predicted"/>
<evidence type="ECO:0000313" key="5">
    <source>
        <dbReference type="EMBL" id="KIX12747.1"/>
    </source>
</evidence>
<keyword evidence="6" id="KW-1185">Reference proteome</keyword>
<dbReference type="STRING" id="1429043.X474_16995"/>
<dbReference type="PANTHER" id="PTHR43537">
    <property type="entry name" value="TRANSCRIPTIONAL REGULATOR, GNTR FAMILY"/>
    <property type="match status" value="1"/>
</dbReference>
<dbReference type="CDD" id="cd07377">
    <property type="entry name" value="WHTH_GntR"/>
    <property type="match status" value="1"/>
</dbReference>
<keyword evidence="3" id="KW-0804">Transcription</keyword>
<dbReference type="GO" id="GO:0003677">
    <property type="term" value="F:DNA binding"/>
    <property type="evidence" value="ECO:0007669"/>
    <property type="project" value="UniProtKB-KW"/>
</dbReference>
<dbReference type="Gene3D" id="1.20.120.530">
    <property type="entry name" value="GntR ligand-binding domain-like"/>
    <property type="match status" value="1"/>
</dbReference>
<dbReference type="GO" id="GO:0003700">
    <property type="term" value="F:DNA-binding transcription factor activity"/>
    <property type="evidence" value="ECO:0007669"/>
    <property type="project" value="InterPro"/>
</dbReference>
<gene>
    <name evidence="5" type="ORF">X474_16995</name>
</gene>
<dbReference type="EMBL" id="AZAC01000023">
    <property type="protein sequence ID" value="KIX12747.1"/>
    <property type="molecule type" value="Genomic_DNA"/>
</dbReference>
<dbReference type="InParanoid" id="A0A0D2GCR8"/>
<dbReference type="PROSITE" id="PS50949">
    <property type="entry name" value="HTH_GNTR"/>
    <property type="match status" value="1"/>
</dbReference>
<name>A0A0D2GCR8_9BACT</name>
<dbReference type="InterPro" id="IPR000524">
    <property type="entry name" value="Tscrpt_reg_HTH_GntR"/>
</dbReference>
<sequence length="230" mass="25578">MLAQVEEAIVTGTFKPGDKLPPEREMQQVFDCSRGPVREALKTLEQKGLLTIKNGPRGGAVVRSLGTRQLRDSLGLLIRNKKVPPSRLAEFREAVEGAAGGLAAQRISQTEQKKLKDMFREMALLAKGGDAPDFWAMERKMHCELAKASGNLMFEWVLTSIHQELPSYGDLYPSAQKGIAESLDHWKNLLKAIDQGDIMLAASLSRLHVRLSHMQHHLTKDDSREGLKNS</sequence>
<dbReference type="InterPro" id="IPR011711">
    <property type="entry name" value="GntR_C"/>
</dbReference>
<dbReference type="SMART" id="SM00345">
    <property type="entry name" value="HTH_GNTR"/>
    <property type="match status" value="1"/>
</dbReference>
<feature type="domain" description="HTH gntR-type" evidence="4">
    <location>
        <begin position="1"/>
        <end position="65"/>
    </location>
</feature>
<dbReference type="Pfam" id="PF07729">
    <property type="entry name" value="FCD"/>
    <property type="match status" value="1"/>
</dbReference>
<organism evidence="5 6">
    <name type="scientific">Dethiosulfatarculus sandiegensis</name>
    <dbReference type="NCBI Taxonomy" id="1429043"/>
    <lineage>
        <taxon>Bacteria</taxon>
        <taxon>Pseudomonadati</taxon>
        <taxon>Thermodesulfobacteriota</taxon>
        <taxon>Desulfarculia</taxon>
        <taxon>Desulfarculales</taxon>
        <taxon>Desulfarculaceae</taxon>
        <taxon>Dethiosulfatarculus</taxon>
    </lineage>
</organism>
<evidence type="ECO:0000256" key="1">
    <source>
        <dbReference type="ARBA" id="ARBA00023015"/>
    </source>
</evidence>
<evidence type="ECO:0000259" key="4">
    <source>
        <dbReference type="PROSITE" id="PS50949"/>
    </source>
</evidence>
<comment type="caution">
    <text evidence="5">The sequence shown here is derived from an EMBL/GenBank/DDBJ whole genome shotgun (WGS) entry which is preliminary data.</text>
</comment>
<dbReference type="Pfam" id="PF00392">
    <property type="entry name" value="GntR"/>
    <property type="match status" value="1"/>
</dbReference>
<dbReference type="SUPFAM" id="SSF48008">
    <property type="entry name" value="GntR ligand-binding domain-like"/>
    <property type="match status" value="1"/>
</dbReference>
<dbReference type="PRINTS" id="PR00035">
    <property type="entry name" value="HTHGNTR"/>
</dbReference>
<evidence type="ECO:0000256" key="2">
    <source>
        <dbReference type="ARBA" id="ARBA00023125"/>
    </source>
</evidence>
<dbReference type="InterPro" id="IPR008920">
    <property type="entry name" value="TF_FadR/GntR_C"/>
</dbReference>
<dbReference type="SUPFAM" id="SSF46785">
    <property type="entry name" value="Winged helix' DNA-binding domain"/>
    <property type="match status" value="1"/>
</dbReference>
<dbReference type="InterPro" id="IPR036390">
    <property type="entry name" value="WH_DNA-bd_sf"/>
</dbReference>
<evidence type="ECO:0000313" key="6">
    <source>
        <dbReference type="Proteomes" id="UP000032233"/>
    </source>
</evidence>
<dbReference type="AlphaFoldDB" id="A0A0D2GCR8"/>
<reference evidence="5 6" key="1">
    <citation type="submission" date="2013-11" db="EMBL/GenBank/DDBJ databases">
        <title>Metagenomic analysis of a methanogenic consortium involved in long chain n-alkane degradation.</title>
        <authorList>
            <person name="Davidova I.A."/>
            <person name="Callaghan A.V."/>
            <person name="Wawrik B."/>
            <person name="Pruitt S."/>
            <person name="Marks C."/>
            <person name="Duncan K.E."/>
            <person name="Suflita J.M."/>
        </authorList>
    </citation>
    <scope>NUCLEOTIDE SEQUENCE [LARGE SCALE GENOMIC DNA]</scope>
    <source>
        <strain evidence="5 6">SPR</strain>
    </source>
</reference>
<keyword evidence="1" id="KW-0805">Transcription regulation</keyword>
<dbReference type="PANTHER" id="PTHR43537:SF49">
    <property type="entry name" value="TRANSCRIPTIONAL REGULATORY PROTEIN"/>
    <property type="match status" value="1"/>
</dbReference>
<evidence type="ECO:0000256" key="3">
    <source>
        <dbReference type="ARBA" id="ARBA00023163"/>
    </source>
</evidence>
<dbReference type="InterPro" id="IPR036388">
    <property type="entry name" value="WH-like_DNA-bd_sf"/>
</dbReference>
<dbReference type="Proteomes" id="UP000032233">
    <property type="component" value="Unassembled WGS sequence"/>
</dbReference>
<accession>A0A0D2GCR8</accession>